<dbReference type="Proteomes" id="UP000438429">
    <property type="component" value="Unassembled WGS sequence"/>
</dbReference>
<evidence type="ECO:0000313" key="3">
    <source>
        <dbReference type="Proteomes" id="UP000438429"/>
    </source>
</evidence>
<accession>A0A6A4TWP9</accession>
<dbReference type="AlphaFoldDB" id="A0A6A4TWP9"/>
<feature type="region of interest" description="Disordered" evidence="1">
    <location>
        <begin position="83"/>
        <end position="103"/>
    </location>
</feature>
<evidence type="ECO:0000256" key="1">
    <source>
        <dbReference type="SAM" id="MobiDB-lite"/>
    </source>
</evidence>
<gene>
    <name evidence="2" type="ORF">F2P81_000105</name>
</gene>
<reference evidence="2 3" key="1">
    <citation type="submission" date="2019-06" db="EMBL/GenBank/DDBJ databases">
        <title>Draft genomes of female and male turbot (Scophthalmus maximus).</title>
        <authorList>
            <person name="Xu H."/>
            <person name="Xu X.-W."/>
            <person name="Shao C."/>
            <person name="Chen S."/>
        </authorList>
    </citation>
    <scope>NUCLEOTIDE SEQUENCE [LARGE SCALE GENOMIC DNA]</scope>
    <source>
        <strain evidence="2">Ysfricsl-2016a</strain>
        <tissue evidence="2">Blood</tissue>
    </source>
</reference>
<sequence length="170" mass="18586">MISQSAHMDDALLNRKKTSKHRRDDNDDVQTDEKSATSQLCGSGNGRHVFRSRTTLCCSPTSGMKSEGETMLDLRSECRGFGRSCDSGSRDAAEDDDSGQTDDIRDAEMRNVKTLLPLVTNAPVSVLCRQRLLPRGCYQSFDSTRRSACSLLGPKPLITSKSIGRNGKGP</sequence>
<name>A0A6A4TWP9_SCOMX</name>
<evidence type="ECO:0000313" key="2">
    <source>
        <dbReference type="EMBL" id="KAF0046472.1"/>
    </source>
</evidence>
<proteinExistence type="predicted"/>
<feature type="region of interest" description="Disordered" evidence="1">
    <location>
        <begin position="1"/>
        <end position="44"/>
    </location>
</feature>
<organism evidence="2 3">
    <name type="scientific">Scophthalmus maximus</name>
    <name type="common">Turbot</name>
    <name type="synonym">Psetta maxima</name>
    <dbReference type="NCBI Taxonomy" id="52904"/>
    <lineage>
        <taxon>Eukaryota</taxon>
        <taxon>Metazoa</taxon>
        <taxon>Chordata</taxon>
        <taxon>Craniata</taxon>
        <taxon>Vertebrata</taxon>
        <taxon>Euteleostomi</taxon>
        <taxon>Actinopterygii</taxon>
        <taxon>Neopterygii</taxon>
        <taxon>Teleostei</taxon>
        <taxon>Neoteleostei</taxon>
        <taxon>Acanthomorphata</taxon>
        <taxon>Carangaria</taxon>
        <taxon>Pleuronectiformes</taxon>
        <taxon>Pleuronectoidei</taxon>
        <taxon>Scophthalmidae</taxon>
        <taxon>Scophthalmus</taxon>
    </lineage>
</organism>
<protein>
    <submittedName>
        <fullName evidence="2">Uncharacterized protein</fullName>
    </submittedName>
</protein>
<comment type="caution">
    <text evidence="2">The sequence shown here is derived from an EMBL/GenBank/DDBJ whole genome shotgun (WGS) entry which is preliminary data.</text>
</comment>
<dbReference type="EMBL" id="VEVO01000001">
    <property type="protein sequence ID" value="KAF0046472.1"/>
    <property type="molecule type" value="Genomic_DNA"/>
</dbReference>